<dbReference type="EMBL" id="FMBC01000079">
    <property type="protein sequence ID" value="SCC68827.1"/>
    <property type="molecule type" value="Genomic_DNA"/>
</dbReference>
<sequence>MLRRHVADIAPDHPFLRQHLLPMLLRPVVVIVVHHGAAAVVPELCRRHRRPLQVAAQVFDATPGAPGLLREVDLPAASVLRLQTALPLFFVADVPQSRQAAGSYQVIAVAQQADDYPAPDFLHGLFLKEEVAPDAMFYIQPAAGDGQMNMRGLVKLVTVGVQGATFRLIPQGI</sequence>
<accession>A0A1C4GKU6</accession>
<reference evidence="2" key="1">
    <citation type="submission" date="2016-08" db="EMBL/GenBank/DDBJ databases">
        <authorList>
            <person name="Varghese N."/>
            <person name="Submissions Spin"/>
        </authorList>
    </citation>
    <scope>NUCLEOTIDE SEQUENCE [LARGE SCALE GENOMIC DNA]</scope>
    <source>
        <strain evidence="2">REICA_142</strain>
    </source>
</reference>
<proteinExistence type="predicted"/>
<name>A0A1C4GKU6_9ENTR</name>
<gene>
    <name evidence="1" type="ORF">GA0061070_10797</name>
</gene>
<protein>
    <submittedName>
        <fullName evidence="1">Uncharacterized protein</fullName>
    </submittedName>
</protein>
<keyword evidence="2" id="KW-1185">Reference proteome</keyword>
<organism evidence="1 2">
    <name type="scientific">Kosakonia oryziphila</name>
    <dbReference type="NCBI Taxonomy" id="1005667"/>
    <lineage>
        <taxon>Bacteria</taxon>
        <taxon>Pseudomonadati</taxon>
        <taxon>Pseudomonadota</taxon>
        <taxon>Gammaproteobacteria</taxon>
        <taxon>Enterobacterales</taxon>
        <taxon>Enterobacteriaceae</taxon>
        <taxon>Kosakonia</taxon>
    </lineage>
</organism>
<dbReference type="Proteomes" id="UP000198515">
    <property type="component" value="Unassembled WGS sequence"/>
</dbReference>
<evidence type="ECO:0000313" key="2">
    <source>
        <dbReference type="Proteomes" id="UP000198515"/>
    </source>
</evidence>
<dbReference type="AlphaFoldDB" id="A0A1C4GKU6"/>
<evidence type="ECO:0000313" key="1">
    <source>
        <dbReference type="EMBL" id="SCC68827.1"/>
    </source>
</evidence>